<gene>
    <name evidence="2" type="ORF">V5E97_32505</name>
</gene>
<organism evidence="2">
    <name type="scientific">Singulisphaera sp. Ch08</name>
    <dbReference type="NCBI Taxonomy" id="3120278"/>
    <lineage>
        <taxon>Bacteria</taxon>
        <taxon>Pseudomonadati</taxon>
        <taxon>Planctomycetota</taxon>
        <taxon>Planctomycetia</taxon>
        <taxon>Isosphaerales</taxon>
        <taxon>Isosphaeraceae</taxon>
        <taxon>Singulisphaera</taxon>
    </lineage>
</organism>
<dbReference type="CDD" id="cd00688">
    <property type="entry name" value="ISOPREN_C2_like"/>
    <property type="match status" value="1"/>
</dbReference>
<sequence>MSRIGRFLAIVLGLAGYAGPLLTSPAQGAVTREEVERAIREGVRFLKQEQRGDGSWSDVDNNAHTGSTSLITLALITAGEPVNSPTIRRALGYLRNFGPDELKSTYAVALQTMVFAAAEPERDQLKLVANVEWLTRAQIRPADRVNWPGSWTYTVVKNQHGDNSNSQYALLGLHAANEVGIPVRPDVWTLARSYWENCQHRDGGWAYTPESSSPATGSMTCAGISSLIITGLKRYQGQETLVGDEIHNCGKGGLNVDLMRGVDWMANHFRVGDNFGHGQQWRYYYLYGMERAGRLTGRRFFGDHDWYREGAEKLVHDQDPLRGFWRGVIFEQDPLVATSFSLLFLAKGRSPVLVNKLRHGPKADWDNDADDIRNLVGVVSRDWKPLLGGQLLTWQIVDPNVSTVEDMMQAPIAYFNGHKAPEFTAEGEKNLRDFVEQGGFIFAEACCGDKEFDSGFRELMKRIFSEEEYKLHPLAEEHAVWRARHLLSPDVHPLWGIEHGCRTVVIYSPEDLSCYWNQAENSPANPAVIKALRVGQNVVDYATGRELPADKLAVREVKDFKPDRPRRGALHIAKLVHAGDWNVAPLAIPNLTTSLKQRSGLDVVINHKELFPNDPNIVHFPLIYLHGRAAFTYAKEDIDAIRRHLSPGGGTLFADAACGSPAFDTSFRKFVATLLPNAPLVPIPRDDEIYSKKVGYDLADVRFTKAAGGGVDYPQLEGIKIDGHWAVIYSKYDLGCALERHQGLDCKGYSYESALRIATNIVLYSTLP</sequence>
<feature type="domain" description="DUF4159" evidence="1">
    <location>
        <begin position="356"/>
        <end position="542"/>
    </location>
</feature>
<dbReference type="SUPFAM" id="SSF48239">
    <property type="entry name" value="Terpenoid cyclases/Protein prenyltransferases"/>
    <property type="match status" value="1"/>
</dbReference>
<dbReference type="InterPro" id="IPR025297">
    <property type="entry name" value="DUF4159"/>
</dbReference>
<name>A0AAU7CBZ0_9BACT</name>
<evidence type="ECO:0000259" key="1">
    <source>
        <dbReference type="Pfam" id="PF13709"/>
    </source>
</evidence>
<dbReference type="Gene3D" id="3.40.50.12140">
    <property type="entry name" value="Domain of unknown function DUF4159"/>
    <property type="match status" value="2"/>
</dbReference>
<evidence type="ECO:0000313" key="2">
    <source>
        <dbReference type="EMBL" id="XBH02992.1"/>
    </source>
</evidence>
<dbReference type="Gene3D" id="1.50.10.20">
    <property type="match status" value="2"/>
</dbReference>
<dbReference type="InterPro" id="IPR008930">
    <property type="entry name" value="Terpenoid_cyclase/PrenylTrfase"/>
</dbReference>
<feature type="domain" description="DUF4159" evidence="1">
    <location>
        <begin position="571"/>
        <end position="765"/>
    </location>
</feature>
<dbReference type="AlphaFoldDB" id="A0AAU7CBZ0"/>
<proteinExistence type="predicted"/>
<protein>
    <submittedName>
        <fullName evidence="2">DUF4159 domain-containing protein</fullName>
    </submittedName>
</protein>
<dbReference type="EMBL" id="CP155447">
    <property type="protein sequence ID" value="XBH02992.1"/>
    <property type="molecule type" value="Genomic_DNA"/>
</dbReference>
<dbReference type="Pfam" id="PF13709">
    <property type="entry name" value="DUF4159"/>
    <property type="match status" value="2"/>
</dbReference>
<dbReference type="RefSeq" id="WP_406695733.1">
    <property type="nucleotide sequence ID" value="NZ_CP155447.1"/>
</dbReference>
<accession>A0AAU7CBZ0</accession>
<reference evidence="2" key="1">
    <citation type="submission" date="2024-05" db="EMBL/GenBank/DDBJ databases">
        <title>Planctomycetes of the genus Singulisphaera possess chitinolytic capabilities.</title>
        <authorList>
            <person name="Ivanova A."/>
        </authorList>
    </citation>
    <scope>NUCLEOTIDE SEQUENCE</scope>
    <source>
        <strain evidence="2">Ch08T</strain>
    </source>
</reference>